<protein>
    <submittedName>
        <fullName evidence="2">Twin-arginine translocation pathway signal</fullName>
    </submittedName>
</protein>
<dbReference type="eggNOG" id="COG0697">
    <property type="taxonomic scope" value="Bacteria"/>
</dbReference>
<evidence type="ECO:0000313" key="3">
    <source>
        <dbReference type="Proteomes" id="UP000008221"/>
    </source>
</evidence>
<dbReference type="OrthoDB" id="3837845at2"/>
<dbReference type="Proteomes" id="UP000008221">
    <property type="component" value="Chromosome"/>
</dbReference>
<feature type="transmembrane region" description="Helical" evidence="1">
    <location>
        <begin position="96"/>
        <end position="115"/>
    </location>
</feature>
<feature type="transmembrane region" description="Helical" evidence="1">
    <location>
        <begin position="127"/>
        <end position="146"/>
    </location>
</feature>
<feature type="transmembrane region" description="Helical" evidence="1">
    <location>
        <begin position="242"/>
        <end position="261"/>
    </location>
</feature>
<sequence length="280" mass="27844">MFLLGILLALGTAVTTGTASILQALAVRADRAGSPLRAVIAPQYLAGTALDLLGFVCMVGALRWLPLFLVQCAATASVGVTALLSRPVFKTRLRPGSAAALTTLTVGLILLAAGARPGPAAPTPRATQGWFALAAAVLLIAAALLLGMRRAPAGLLAGTAGLAFAATGIAARMLSGVHTLGAALTSLPAYVLIASGAMGMLLFAAALRHAAVTLVTAVVFAVETLTASAVGLAVLGDETRRGFVVPTAIGFVVALGSAITLTRDAAADGPHGTPVDQAAR</sequence>
<dbReference type="InParanoid" id="A0LRJ9"/>
<keyword evidence="1" id="KW-0472">Membrane</keyword>
<dbReference type="PANTHER" id="PTHR40761">
    <property type="entry name" value="CONSERVED INTEGRAL MEMBRANE ALANINE VALINE AND LEUCINE RICH PROTEIN-RELATED"/>
    <property type="match status" value="1"/>
</dbReference>
<name>A0LRJ9_ACIC1</name>
<feature type="transmembrane region" description="Helical" evidence="1">
    <location>
        <begin position="153"/>
        <end position="175"/>
    </location>
</feature>
<keyword evidence="3" id="KW-1185">Reference proteome</keyword>
<keyword evidence="1" id="KW-1133">Transmembrane helix</keyword>
<dbReference type="KEGG" id="ace:Acel_0285"/>
<feature type="transmembrane region" description="Helical" evidence="1">
    <location>
        <begin position="214"/>
        <end position="236"/>
    </location>
</feature>
<evidence type="ECO:0000256" key="1">
    <source>
        <dbReference type="SAM" id="Phobius"/>
    </source>
</evidence>
<evidence type="ECO:0000313" key="2">
    <source>
        <dbReference type="EMBL" id="ABK52059.1"/>
    </source>
</evidence>
<dbReference type="HOGENOM" id="CLU_065119_2_0_11"/>
<gene>
    <name evidence="2" type="ordered locus">Acel_0285</name>
</gene>
<dbReference type="PANTHER" id="PTHR40761:SF1">
    <property type="entry name" value="CONSERVED INTEGRAL MEMBRANE ALANINE VALINE AND LEUCINE RICH PROTEIN-RELATED"/>
    <property type="match status" value="1"/>
</dbReference>
<dbReference type="STRING" id="351607.Acel_0285"/>
<organism evidence="2 3">
    <name type="scientific">Acidothermus cellulolyticus (strain ATCC 43068 / DSM 8971 / 11B)</name>
    <dbReference type="NCBI Taxonomy" id="351607"/>
    <lineage>
        <taxon>Bacteria</taxon>
        <taxon>Bacillati</taxon>
        <taxon>Actinomycetota</taxon>
        <taxon>Actinomycetes</taxon>
        <taxon>Acidothermales</taxon>
        <taxon>Acidothermaceae</taxon>
        <taxon>Acidothermus</taxon>
    </lineage>
</organism>
<feature type="transmembrane region" description="Helical" evidence="1">
    <location>
        <begin position="64"/>
        <end position="84"/>
    </location>
</feature>
<reference evidence="2 3" key="1">
    <citation type="journal article" date="2009" name="Genome Res.">
        <title>Complete genome of the cellulolytic thermophile Acidothermus cellulolyticus 11B provides insights into its ecophysiological and evolutionary adaptations.</title>
        <authorList>
            <person name="Barabote R.D."/>
            <person name="Xie G."/>
            <person name="Leu D.H."/>
            <person name="Normand P."/>
            <person name="Necsulea A."/>
            <person name="Daubin V."/>
            <person name="Medigue C."/>
            <person name="Adney W.S."/>
            <person name="Xu X.C."/>
            <person name="Lapidus A."/>
            <person name="Parales R.E."/>
            <person name="Detter C."/>
            <person name="Pujic P."/>
            <person name="Bruce D."/>
            <person name="Lavire C."/>
            <person name="Challacombe J.F."/>
            <person name="Brettin T.S."/>
            <person name="Berry A.M."/>
        </authorList>
    </citation>
    <scope>NUCLEOTIDE SEQUENCE [LARGE SCALE GENOMIC DNA]</scope>
    <source>
        <strain evidence="3">ATCC 43068 / DSM 8971 / 11B</strain>
    </source>
</reference>
<dbReference type="EMBL" id="CP000481">
    <property type="protein sequence ID" value="ABK52059.1"/>
    <property type="molecule type" value="Genomic_DNA"/>
</dbReference>
<proteinExistence type="predicted"/>
<dbReference type="RefSeq" id="WP_011719122.1">
    <property type="nucleotide sequence ID" value="NC_008578.1"/>
</dbReference>
<dbReference type="AlphaFoldDB" id="A0LRJ9"/>
<accession>A0LRJ9</accession>
<feature type="transmembrane region" description="Helical" evidence="1">
    <location>
        <begin position="187"/>
        <end position="207"/>
    </location>
</feature>
<keyword evidence="1" id="KW-0812">Transmembrane</keyword>